<dbReference type="GO" id="GO:0008250">
    <property type="term" value="C:oligosaccharyltransferase complex"/>
    <property type="evidence" value="ECO:0007669"/>
    <property type="project" value="TreeGrafter"/>
</dbReference>
<comment type="pathway">
    <text evidence="12">Protein modification.</text>
</comment>
<dbReference type="PANTHER" id="PTHR12692:SF0">
    <property type="entry name" value="GH11935P"/>
    <property type="match status" value="1"/>
</dbReference>
<evidence type="ECO:0000256" key="11">
    <source>
        <dbReference type="ARBA" id="ARBA00023157"/>
    </source>
</evidence>
<evidence type="ECO:0000256" key="9">
    <source>
        <dbReference type="ARBA" id="ARBA00022989"/>
    </source>
</evidence>
<evidence type="ECO:0000256" key="1">
    <source>
        <dbReference type="ARBA" id="ARBA00002791"/>
    </source>
</evidence>
<evidence type="ECO:0000313" key="16">
    <source>
        <dbReference type="Proteomes" id="UP000663828"/>
    </source>
</evidence>
<evidence type="ECO:0000256" key="7">
    <source>
        <dbReference type="ARBA" id="ARBA00022824"/>
    </source>
</evidence>
<comment type="similarity">
    <text evidence="3">Belongs to the OST3/OST6 family.</text>
</comment>
<evidence type="ECO:0000313" key="15">
    <source>
        <dbReference type="EMBL" id="CAF1602740.1"/>
    </source>
</evidence>
<feature type="transmembrane region" description="Helical" evidence="13">
    <location>
        <begin position="174"/>
        <end position="193"/>
    </location>
</feature>
<keyword evidence="9 13" id="KW-1133">Transmembrane helix</keyword>
<name>A0A816B3P9_ADIRI</name>
<keyword evidence="4" id="KW-0813">Transport</keyword>
<dbReference type="Gene3D" id="3.40.30.10">
    <property type="entry name" value="Glutaredoxin"/>
    <property type="match status" value="1"/>
</dbReference>
<evidence type="ECO:0000256" key="10">
    <source>
        <dbReference type="ARBA" id="ARBA00023136"/>
    </source>
</evidence>
<organism evidence="15 16">
    <name type="scientific">Adineta ricciae</name>
    <name type="common">Rotifer</name>
    <dbReference type="NCBI Taxonomy" id="249248"/>
    <lineage>
        <taxon>Eukaryota</taxon>
        <taxon>Metazoa</taxon>
        <taxon>Spiralia</taxon>
        <taxon>Gnathifera</taxon>
        <taxon>Rotifera</taxon>
        <taxon>Eurotatoria</taxon>
        <taxon>Bdelloidea</taxon>
        <taxon>Adinetida</taxon>
        <taxon>Adinetidae</taxon>
        <taxon>Adineta</taxon>
    </lineage>
</organism>
<evidence type="ECO:0008006" key="17">
    <source>
        <dbReference type="Google" id="ProtNLM"/>
    </source>
</evidence>
<keyword evidence="5 13" id="KW-0812">Transmembrane</keyword>
<keyword evidence="6 14" id="KW-0732">Signal</keyword>
<dbReference type="EMBL" id="CAJNOR010006747">
    <property type="protein sequence ID" value="CAF1602740.1"/>
    <property type="molecule type" value="Genomic_DNA"/>
</dbReference>
<protein>
    <recommendedName>
        <fullName evidence="17">Tumor suppressor candidate 3</fullName>
    </recommendedName>
</protein>
<dbReference type="Proteomes" id="UP000663828">
    <property type="component" value="Unassembled WGS sequence"/>
</dbReference>
<evidence type="ECO:0000256" key="4">
    <source>
        <dbReference type="ARBA" id="ARBA00022448"/>
    </source>
</evidence>
<evidence type="ECO:0000256" key="8">
    <source>
        <dbReference type="ARBA" id="ARBA00022842"/>
    </source>
</evidence>
<evidence type="ECO:0000256" key="14">
    <source>
        <dbReference type="SAM" id="SignalP"/>
    </source>
</evidence>
<evidence type="ECO:0000256" key="12">
    <source>
        <dbReference type="ARBA" id="ARBA00043952"/>
    </source>
</evidence>
<sequence>MKCFTWLVFICICTFVNVLSKEDVLSEKIQQLTDWSLKKPIIRLNNERFKHFVKTAPRNYSMIIMLTALSPQRQCGVCKQAHDEFQIIAQSYRYSSAFTNRLFFGMVDFDDGQEVFQYLKLNSAPVFIHFPPKMKPKKNDFMDISRSGFSAEQVAKWIQDRADVHIHIFRPPNYSGFLLVVLLVTMIGGLLYIKRNSLEFLYNQVAWGMFVILAILICISGQIWNSIRGSPFLHRNPQTGQIGLFSGSSGYQFIAETYVVSLRTLYPFLAD</sequence>
<dbReference type="GO" id="GO:0018279">
    <property type="term" value="P:protein N-linked glycosylation via asparagine"/>
    <property type="evidence" value="ECO:0007669"/>
    <property type="project" value="TreeGrafter"/>
</dbReference>
<keyword evidence="11" id="KW-1015">Disulfide bond</keyword>
<accession>A0A816B3P9</accession>
<evidence type="ECO:0000256" key="3">
    <source>
        <dbReference type="ARBA" id="ARBA00009561"/>
    </source>
</evidence>
<dbReference type="InterPro" id="IPR021149">
    <property type="entry name" value="OligosaccharylTrfase_OST3/OST6"/>
</dbReference>
<evidence type="ECO:0000256" key="2">
    <source>
        <dbReference type="ARBA" id="ARBA00004477"/>
    </source>
</evidence>
<feature type="signal peptide" evidence="14">
    <location>
        <begin position="1"/>
        <end position="20"/>
    </location>
</feature>
<keyword evidence="16" id="KW-1185">Reference proteome</keyword>
<comment type="function">
    <text evidence="1">Subunit of the oligosaccharyl transferase (OST) complex that catalyzes the initial transfer of a defined glycan (Glc(3)Man(9)GlcNAc(2) in eukaryotes) from the lipid carrier dolichol-pyrophosphate to an asparagine residue within an Asn-X-Ser/Thr consensus motif in nascent polypeptide chains, the first step in protein N-glycosylation. N-glycosylation occurs cotranslationally and the complex associates with the Sec61 complex at the channel-forming translocon complex that mediates protein translocation across the endoplasmic reticulum (ER). All subunits are required for a maximal enzyme activity.</text>
</comment>
<comment type="caution">
    <text evidence="15">The sequence shown here is derived from an EMBL/GenBank/DDBJ whole genome shotgun (WGS) entry which is preliminary data.</text>
</comment>
<evidence type="ECO:0000256" key="13">
    <source>
        <dbReference type="SAM" id="Phobius"/>
    </source>
</evidence>
<keyword evidence="8" id="KW-0460">Magnesium</keyword>
<evidence type="ECO:0000256" key="5">
    <source>
        <dbReference type="ARBA" id="ARBA00022692"/>
    </source>
</evidence>
<dbReference type="Pfam" id="PF04756">
    <property type="entry name" value="OST3_OST6"/>
    <property type="match status" value="1"/>
</dbReference>
<keyword evidence="10 13" id="KW-0472">Membrane</keyword>
<dbReference type="FunFam" id="3.40.30.10:FF:000009">
    <property type="entry name" value="Tumor suppressor candidate 3"/>
    <property type="match status" value="1"/>
</dbReference>
<feature type="transmembrane region" description="Helical" evidence="13">
    <location>
        <begin position="205"/>
        <end position="224"/>
    </location>
</feature>
<feature type="chain" id="PRO_5032497258" description="Tumor suppressor candidate 3" evidence="14">
    <location>
        <begin position="21"/>
        <end position="271"/>
    </location>
</feature>
<comment type="subcellular location">
    <subcellularLocation>
        <location evidence="2">Endoplasmic reticulum membrane</location>
        <topology evidence="2">Multi-pass membrane protein</topology>
    </subcellularLocation>
</comment>
<dbReference type="PANTHER" id="PTHR12692">
    <property type="entry name" value="DOLICHYL-DIPHOSPHOOLIGOSACCHARIDE--PROTEIN GLYCOSYLTRANSFERASE-RELATED"/>
    <property type="match status" value="1"/>
</dbReference>
<keyword evidence="7" id="KW-0256">Endoplasmic reticulum</keyword>
<evidence type="ECO:0000256" key="6">
    <source>
        <dbReference type="ARBA" id="ARBA00022729"/>
    </source>
</evidence>
<proteinExistence type="inferred from homology"/>
<dbReference type="AlphaFoldDB" id="A0A816B3P9"/>
<gene>
    <name evidence="15" type="ORF">XAT740_LOCUS47903</name>
</gene>
<dbReference type="GO" id="GO:0015693">
    <property type="term" value="P:magnesium ion transport"/>
    <property type="evidence" value="ECO:0007669"/>
    <property type="project" value="UniProtKB-ARBA"/>
</dbReference>
<dbReference type="InterPro" id="IPR036249">
    <property type="entry name" value="Thioredoxin-like_sf"/>
</dbReference>
<dbReference type="SUPFAM" id="SSF52833">
    <property type="entry name" value="Thioredoxin-like"/>
    <property type="match status" value="1"/>
</dbReference>
<reference evidence="15" key="1">
    <citation type="submission" date="2021-02" db="EMBL/GenBank/DDBJ databases">
        <authorList>
            <person name="Nowell W R."/>
        </authorList>
    </citation>
    <scope>NUCLEOTIDE SEQUENCE</scope>
</reference>